<organism evidence="1 2">
    <name type="scientific">Cardiobacterium valvarum F0432</name>
    <dbReference type="NCBI Taxonomy" id="797473"/>
    <lineage>
        <taxon>Bacteria</taxon>
        <taxon>Pseudomonadati</taxon>
        <taxon>Pseudomonadota</taxon>
        <taxon>Gammaproteobacteria</taxon>
        <taxon>Cardiobacteriales</taxon>
        <taxon>Cardiobacteriaceae</taxon>
        <taxon>Cardiobacterium</taxon>
    </lineage>
</organism>
<sequence>MVESAWLLLNCTDTGRTKIRQKKYWQHHDVLHPSAVHLFTTPNPARKPR</sequence>
<accession>G9ZHB7</accession>
<comment type="caution">
    <text evidence="1">The sequence shown here is derived from an EMBL/GenBank/DDBJ whole genome shotgun (WGS) entry which is preliminary data.</text>
</comment>
<evidence type="ECO:0000313" key="1">
    <source>
        <dbReference type="EMBL" id="EHM52670.1"/>
    </source>
</evidence>
<gene>
    <name evidence="1" type="ORF">HMPREF9080_02225</name>
</gene>
<evidence type="ECO:0000313" key="2">
    <source>
        <dbReference type="Proteomes" id="UP000004750"/>
    </source>
</evidence>
<dbReference type="HOGENOM" id="CLU_3133679_0_0_6"/>
<dbReference type="EMBL" id="AGCM01000126">
    <property type="protein sequence ID" value="EHM52670.1"/>
    <property type="molecule type" value="Genomic_DNA"/>
</dbReference>
<protein>
    <submittedName>
        <fullName evidence="1">Uncharacterized protein</fullName>
    </submittedName>
</protein>
<proteinExistence type="predicted"/>
<reference evidence="1 2" key="1">
    <citation type="submission" date="2011-08" db="EMBL/GenBank/DDBJ databases">
        <authorList>
            <person name="Weinstock G."/>
            <person name="Sodergren E."/>
            <person name="Clifton S."/>
            <person name="Fulton L."/>
            <person name="Fulton B."/>
            <person name="Courtney L."/>
            <person name="Fronick C."/>
            <person name="Harrison M."/>
            <person name="Strong C."/>
            <person name="Farmer C."/>
            <person name="Delahaunty K."/>
            <person name="Markovic C."/>
            <person name="Hall O."/>
            <person name="Minx P."/>
            <person name="Tomlinson C."/>
            <person name="Mitreva M."/>
            <person name="Hou S."/>
            <person name="Chen J."/>
            <person name="Wollam A."/>
            <person name="Pepin K.H."/>
            <person name="Johnson M."/>
            <person name="Bhonagiri V."/>
            <person name="Zhang X."/>
            <person name="Suruliraj S."/>
            <person name="Warren W."/>
            <person name="Chinwalla A."/>
            <person name="Mardis E.R."/>
            <person name="Wilson R.K."/>
        </authorList>
    </citation>
    <scope>NUCLEOTIDE SEQUENCE [LARGE SCALE GENOMIC DNA]</scope>
    <source>
        <strain evidence="1 2">F0432</strain>
    </source>
</reference>
<dbReference type="Proteomes" id="UP000004750">
    <property type="component" value="Unassembled WGS sequence"/>
</dbReference>
<dbReference type="AlphaFoldDB" id="G9ZHB7"/>
<name>G9ZHB7_9GAMM</name>